<feature type="compositionally biased region" description="Polar residues" evidence="1">
    <location>
        <begin position="180"/>
        <end position="196"/>
    </location>
</feature>
<feature type="region of interest" description="Disordered" evidence="1">
    <location>
        <begin position="149"/>
        <end position="203"/>
    </location>
</feature>
<protein>
    <submittedName>
        <fullName evidence="2">Uncharacterized protein</fullName>
    </submittedName>
</protein>
<dbReference type="RefSeq" id="XP_044723468.1">
    <property type="nucleotide sequence ID" value="XM_044862442.1"/>
</dbReference>
<keyword evidence="3" id="KW-1185">Reference proteome</keyword>
<evidence type="ECO:0000256" key="1">
    <source>
        <dbReference type="SAM" id="MobiDB-lite"/>
    </source>
</evidence>
<feature type="region of interest" description="Disordered" evidence="1">
    <location>
        <begin position="547"/>
        <end position="592"/>
    </location>
</feature>
<sequence length="592" mass="65314">MAYRSTASPLRPDANKTPLPAQQDLRTPTSAPSGLVGARIRQLTSLANNQPRSDRVVEQTVSLAVRSRGGSFAKETKLERLEVSKICLLSTEALQNNLTSTSGKNSVSPASGGRRQDALSVFDLYGLSRPETDGDKDTPDMSLLRREPLLEKPVSELNESPGPSAKDLDKIRDERRSQKFRSSSQNTGKRGRSTTPAPVVGQDVSSMAQYRRHPRGTNLCLPSQGADLKPDPWPRLRKVDKRREEKQTPTPEPVPWSRRSLRRPSSHADELRSANEMPTPLTWRQNLKKTAEQGRISPRSITAASTPASQWRQNLMRREAETSRPHLERTANTCSFCDPTSTTPPQDCSHRDGTQGHPQPGEPWAESWVTPATLRVRQVKRSLAQKKAEEELEASKKAEEALHGPSRNSGSPGDGETHDGAVWEDARDCSSPECRGCSWRDRYMDLRGEVEKWKTELNSCDADEDALGHGQPSRMDKGVGDGVALQATPDDVGIEGLTIVVHMRYKDDLGRVSEIEAPSDGWRNDMAALGGLSRRGEAVLTVLDEANKPGAFGSNGRQQAKQGTVGRQQQEVEEEEEEPGPLARRTYRRGGQ</sequence>
<feature type="compositionally biased region" description="Basic and acidic residues" evidence="1">
    <location>
        <begin position="387"/>
        <end position="402"/>
    </location>
</feature>
<feature type="region of interest" description="Disordered" evidence="1">
    <location>
        <begin position="1"/>
        <end position="35"/>
    </location>
</feature>
<feature type="compositionally biased region" description="Basic and acidic residues" evidence="1">
    <location>
        <begin position="166"/>
        <end position="177"/>
    </location>
</feature>
<organism evidence="2 3">
    <name type="scientific">Hirsutella rhossiliensis</name>
    <dbReference type="NCBI Taxonomy" id="111463"/>
    <lineage>
        <taxon>Eukaryota</taxon>
        <taxon>Fungi</taxon>
        <taxon>Dikarya</taxon>
        <taxon>Ascomycota</taxon>
        <taxon>Pezizomycotina</taxon>
        <taxon>Sordariomycetes</taxon>
        <taxon>Hypocreomycetidae</taxon>
        <taxon>Hypocreales</taxon>
        <taxon>Ophiocordycipitaceae</taxon>
        <taxon>Hirsutella</taxon>
    </lineage>
</organism>
<gene>
    <name evidence="2" type="ORF">HRG_03971</name>
</gene>
<name>A0A9P8N310_9HYPO</name>
<dbReference type="GeneID" id="68353100"/>
<feature type="region of interest" description="Disordered" evidence="1">
    <location>
        <begin position="215"/>
        <end position="369"/>
    </location>
</feature>
<proteinExistence type="predicted"/>
<evidence type="ECO:0000313" key="2">
    <source>
        <dbReference type="EMBL" id="KAH0965955.1"/>
    </source>
</evidence>
<feature type="compositionally biased region" description="Polar residues" evidence="1">
    <location>
        <begin position="299"/>
        <end position="313"/>
    </location>
</feature>
<reference evidence="2" key="1">
    <citation type="submission" date="2021-09" db="EMBL/GenBank/DDBJ databases">
        <title>A high-quality genome of the endoparasitic fungus Hirsutella rhossiliensis with a comparison of Hirsutella genomes reveals transposable elements contributing to genome size variation.</title>
        <authorList>
            <person name="Lin R."/>
            <person name="Jiao Y."/>
            <person name="Sun X."/>
            <person name="Ling J."/>
            <person name="Xie B."/>
            <person name="Cheng X."/>
        </authorList>
    </citation>
    <scope>NUCLEOTIDE SEQUENCE</scope>
    <source>
        <strain evidence="2">HR02</strain>
    </source>
</reference>
<dbReference type="EMBL" id="JAIZPD010000003">
    <property type="protein sequence ID" value="KAH0965955.1"/>
    <property type="molecule type" value="Genomic_DNA"/>
</dbReference>
<dbReference type="OrthoDB" id="4936413at2759"/>
<dbReference type="Proteomes" id="UP000824596">
    <property type="component" value="Unassembled WGS sequence"/>
</dbReference>
<feature type="compositionally biased region" description="Polar residues" evidence="1">
    <location>
        <begin position="330"/>
        <end position="346"/>
    </location>
</feature>
<accession>A0A9P8N310</accession>
<evidence type="ECO:0000313" key="3">
    <source>
        <dbReference type="Proteomes" id="UP000824596"/>
    </source>
</evidence>
<dbReference type="AlphaFoldDB" id="A0A9P8N310"/>
<feature type="compositionally biased region" description="Basic and acidic residues" evidence="1">
    <location>
        <begin position="415"/>
        <end position="430"/>
    </location>
</feature>
<feature type="region of interest" description="Disordered" evidence="1">
    <location>
        <begin position="387"/>
        <end position="433"/>
    </location>
</feature>
<feature type="compositionally biased region" description="Basic and acidic residues" evidence="1">
    <location>
        <begin position="316"/>
        <end position="329"/>
    </location>
</feature>
<comment type="caution">
    <text evidence="2">The sequence shown here is derived from an EMBL/GenBank/DDBJ whole genome shotgun (WGS) entry which is preliminary data.</text>
</comment>
<feature type="compositionally biased region" description="Polar residues" evidence="1">
    <location>
        <begin position="555"/>
        <end position="567"/>
    </location>
</feature>